<dbReference type="EMBL" id="LGTQ01000010">
    <property type="protein sequence ID" value="KPM47593.1"/>
    <property type="molecule type" value="Genomic_DNA"/>
</dbReference>
<dbReference type="AlphaFoldDB" id="A0A0P7BK13"/>
<dbReference type="OrthoDB" id="982749at2"/>
<accession>A0A0P7BK13</accession>
<name>A0A0P7BK13_9BACT</name>
<gene>
    <name evidence="1" type="ORF">AFM12_13925</name>
</gene>
<dbReference type="Proteomes" id="UP000050454">
    <property type="component" value="Unassembled WGS sequence"/>
</dbReference>
<comment type="caution">
    <text evidence="1">The sequence shown here is derived from an EMBL/GenBank/DDBJ whole genome shotgun (WGS) entry which is preliminary data.</text>
</comment>
<proteinExistence type="predicted"/>
<organism evidence="1 2">
    <name type="scientific">Jiulongibacter sediminis</name>
    <dbReference type="NCBI Taxonomy" id="1605367"/>
    <lineage>
        <taxon>Bacteria</taxon>
        <taxon>Pseudomonadati</taxon>
        <taxon>Bacteroidota</taxon>
        <taxon>Cytophagia</taxon>
        <taxon>Cytophagales</taxon>
        <taxon>Leadbetterellaceae</taxon>
        <taxon>Jiulongibacter</taxon>
    </lineage>
</organism>
<sequence length="60" mass="7138">MKVKTFIPAEYIQDVIEMSRDVFSEKEELEFLKSCLFYLQEGFNSQQAIEMSMVDYLVDM</sequence>
<keyword evidence="2" id="KW-1185">Reference proteome</keyword>
<dbReference type="RefSeq" id="WP_055149274.1">
    <property type="nucleotide sequence ID" value="NZ_CAKZPM010000050.1"/>
</dbReference>
<evidence type="ECO:0000313" key="1">
    <source>
        <dbReference type="EMBL" id="KPM47593.1"/>
    </source>
</evidence>
<protein>
    <submittedName>
        <fullName evidence="1">Uncharacterized protein</fullName>
    </submittedName>
</protein>
<reference evidence="1 2" key="1">
    <citation type="submission" date="2015-07" db="EMBL/GenBank/DDBJ databases">
        <title>The draft genome sequence of Leadbetterella sp. JN14-9.</title>
        <authorList>
            <person name="Liu Y."/>
            <person name="Du J."/>
            <person name="Shao Z."/>
        </authorList>
    </citation>
    <scope>NUCLEOTIDE SEQUENCE [LARGE SCALE GENOMIC DNA]</scope>
    <source>
        <strain evidence="1 2">JN14-9</strain>
    </source>
</reference>
<evidence type="ECO:0000313" key="2">
    <source>
        <dbReference type="Proteomes" id="UP000050454"/>
    </source>
</evidence>